<protein>
    <submittedName>
        <fullName evidence="1">Uncharacterized protein</fullName>
    </submittedName>
</protein>
<gene>
    <name evidence="1" type="ORF">LS41612_22550</name>
    <name evidence="2" type="ORF">NCTC10338_00130</name>
</gene>
<dbReference type="RefSeq" id="WP_024362641.1">
    <property type="nucleotide sequence ID" value="NZ_BJNS01000014.1"/>
</dbReference>
<dbReference type="EMBL" id="CP019980">
    <property type="protein sequence ID" value="AVK98870.1"/>
    <property type="molecule type" value="Genomic_DNA"/>
</dbReference>
<proteinExistence type="predicted"/>
<dbReference type="Proteomes" id="UP000238825">
    <property type="component" value="Chromosome"/>
</dbReference>
<dbReference type="EMBL" id="UFSZ01000001">
    <property type="protein sequence ID" value="SUV15111.1"/>
    <property type="molecule type" value="Genomic_DNA"/>
</dbReference>
<organism evidence="1 3">
    <name type="scientific">Lysinibacillus sphaericus</name>
    <name type="common">Bacillus sphaericus</name>
    <dbReference type="NCBI Taxonomy" id="1421"/>
    <lineage>
        <taxon>Bacteria</taxon>
        <taxon>Bacillati</taxon>
        <taxon>Bacillota</taxon>
        <taxon>Bacilli</taxon>
        <taxon>Bacillales</taxon>
        <taxon>Bacillaceae</taxon>
        <taxon>Lysinibacillus</taxon>
    </lineage>
</organism>
<name>A0A2S0K671_LYSSH</name>
<evidence type="ECO:0000313" key="2">
    <source>
        <dbReference type="EMBL" id="SUV15111.1"/>
    </source>
</evidence>
<evidence type="ECO:0000313" key="1">
    <source>
        <dbReference type="EMBL" id="AVK98870.1"/>
    </source>
</evidence>
<dbReference type="GeneID" id="48278989"/>
<dbReference type="Proteomes" id="UP000255295">
    <property type="component" value="Unassembled WGS sequence"/>
</dbReference>
<accession>A0A2S0K671</accession>
<reference evidence="2 4" key="2">
    <citation type="submission" date="2018-06" db="EMBL/GenBank/DDBJ databases">
        <authorList>
            <consortium name="Pathogen Informatics"/>
            <person name="Doyle S."/>
        </authorList>
    </citation>
    <scope>NUCLEOTIDE SEQUENCE [LARGE SCALE GENOMIC DNA]</scope>
    <source>
        <strain evidence="2 4">NCTC10338</strain>
    </source>
</reference>
<sequence length="61" mass="7288">MDKKYRYFVSFSHNTGFANAEIRRTTPIQNIGDIVEEARNIERNNYFPDKSIVIINYQLFE</sequence>
<reference evidence="1 3" key="1">
    <citation type="submission" date="2017-03" db="EMBL/GenBank/DDBJ databases">
        <title>The whole genome sequencing and assembly of Lysinibacillus sphaericus DSM 28T strain.</title>
        <authorList>
            <person name="Lee Y.-J."/>
            <person name="Yi H."/>
            <person name="Bahn Y.-S."/>
            <person name="Kim J.F."/>
            <person name="Lee D.-W."/>
        </authorList>
    </citation>
    <scope>NUCLEOTIDE SEQUENCE [LARGE SCALE GENOMIC DNA]</scope>
    <source>
        <strain evidence="1 3">DSM 28</strain>
    </source>
</reference>
<evidence type="ECO:0000313" key="4">
    <source>
        <dbReference type="Proteomes" id="UP000255295"/>
    </source>
</evidence>
<evidence type="ECO:0000313" key="3">
    <source>
        <dbReference type="Proteomes" id="UP000238825"/>
    </source>
</evidence>
<dbReference type="AlphaFoldDB" id="A0A2S0K671"/>